<reference evidence="1 2" key="1">
    <citation type="submission" date="2018-08" db="EMBL/GenBank/DDBJ databases">
        <title>Bacillus jemisoniae sp. nov., Bacillus chryseoplanitiae sp. nov., Bacillus resnikiae sp. nov., and Bacillus frankliniae sp. nov., isolated from Viking spacecraft and associated surfaces.</title>
        <authorList>
            <person name="Seuylemezian A."/>
            <person name="Vaishampayan P."/>
        </authorList>
    </citation>
    <scope>NUCLEOTIDE SEQUENCE [LARGE SCALE GENOMIC DNA]</scope>
    <source>
        <strain evidence="1 2">MA001</strain>
    </source>
</reference>
<keyword evidence="2" id="KW-1185">Reference proteome</keyword>
<dbReference type="AlphaFoldDB" id="A0A398B6V7"/>
<evidence type="ECO:0000313" key="1">
    <source>
        <dbReference type="EMBL" id="RID83433.1"/>
    </source>
</evidence>
<proteinExistence type="predicted"/>
<sequence>MLSFISFGLLFTTILLALKNNEAYKTAITFIESNEEIVDETGGIEGYGFVPSGSVQISNGYGESIYSIEVKGKDKDIYVEIYLTKKPRQEWIVEEVYYE</sequence>
<dbReference type="EMBL" id="QWVS01000034">
    <property type="protein sequence ID" value="RID83433.1"/>
    <property type="molecule type" value="Genomic_DNA"/>
</dbReference>
<evidence type="ECO:0000313" key="2">
    <source>
        <dbReference type="Proteomes" id="UP000266016"/>
    </source>
</evidence>
<dbReference type="RefSeq" id="WP_119118238.1">
    <property type="nucleotide sequence ID" value="NZ_QWVS01000034.1"/>
</dbReference>
<accession>A0A398B6V7</accession>
<gene>
    <name evidence="1" type="ORF">D1953_16315</name>
</gene>
<dbReference type="Proteomes" id="UP000266016">
    <property type="component" value="Unassembled WGS sequence"/>
</dbReference>
<organism evidence="1 2">
    <name type="scientific">Peribacillus asahii</name>
    <dbReference type="NCBI Taxonomy" id="228899"/>
    <lineage>
        <taxon>Bacteria</taxon>
        <taxon>Bacillati</taxon>
        <taxon>Bacillota</taxon>
        <taxon>Bacilli</taxon>
        <taxon>Bacillales</taxon>
        <taxon>Bacillaceae</taxon>
        <taxon>Peribacillus</taxon>
    </lineage>
</organism>
<comment type="caution">
    <text evidence="1">The sequence shown here is derived from an EMBL/GenBank/DDBJ whole genome shotgun (WGS) entry which is preliminary data.</text>
</comment>
<name>A0A398B6V7_9BACI</name>
<protein>
    <submittedName>
        <fullName evidence="1">Uncharacterized protein</fullName>
    </submittedName>
</protein>